<feature type="transmembrane region" description="Helical" evidence="1">
    <location>
        <begin position="236"/>
        <end position="258"/>
    </location>
</feature>
<evidence type="ECO:0000256" key="1">
    <source>
        <dbReference type="SAM" id="Phobius"/>
    </source>
</evidence>
<name>A0AAP2DRU8_9BACT</name>
<gene>
    <name evidence="2" type="ORF">KK083_25860</name>
</gene>
<feature type="transmembrane region" description="Helical" evidence="1">
    <location>
        <begin position="7"/>
        <end position="26"/>
    </location>
</feature>
<feature type="transmembrane region" description="Helical" evidence="1">
    <location>
        <begin position="124"/>
        <end position="146"/>
    </location>
</feature>
<feature type="transmembrane region" description="Helical" evidence="1">
    <location>
        <begin position="337"/>
        <end position="357"/>
    </location>
</feature>
<dbReference type="RefSeq" id="WP_254168885.1">
    <property type="nucleotide sequence ID" value="NZ_JAHESF010000039.1"/>
</dbReference>
<protein>
    <recommendedName>
        <fullName evidence="4">O-antigen ligase family protein</fullName>
    </recommendedName>
</protein>
<dbReference type="Proteomes" id="UP001319200">
    <property type="component" value="Unassembled WGS sequence"/>
</dbReference>
<accession>A0AAP2DRU8</accession>
<keyword evidence="1" id="KW-1133">Transmembrane helix</keyword>
<feature type="transmembrane region" description="Helical" evidence="1">
    <location>
        <begin position="97"/>
        <end position="117"/>
    </location>
</feature>
<sequence>MIYKRDIVNFLFVTSFSVVGLGRYVSGSMSPSLGYIVGLAPYLLILLFYGVNLLYKREFQIRLNRNYWLMLAFLLSTVISLFVSFRKNLPNLDFQFTMIRSVVLLVPFHAFLVVMLYNRGKDNLFRLTLMGLNLLLFINVVGFYGLGLSNQVHAIEGRINFPFLEALYSGAGLVVIISLMVLYRLGSTWNYPLKFSGLLAYLLVNVFFLFYINSRLVIIIFIVVMLVYFFKLGNRFSYLFLCSFFTLPLLLNTGKLIYEILSLPVFVSLLQRVDMFDIITFNGRSLLWENVFDWMMFDQRGFIFGNGFQGHYFLGIEYDVAKLFGIKDLDSLHLHSAVLEIIVNQGIVGILLLMVIFFKTCRYFKKLYDQHASDGAFYYVLVFMMLLLHVDMLQYMDNFGSIVFSLLVARIVVKQDERPALNLVVQS</sequence>
<feature type="transmembrane region" description="Helical" evidence="1">
    <location>
        <begin position="67"/>
        <end position="85"/>
    </location>
</feature>
<proteinExistence type="predicted"/>
<comment type="caution">
    <text evidence="2">The sequence shown here is derived from an EMBL/GenBank/DDBJ whole genome shotgun (WGS) entry which is preliminary data.</text>
</comment>
<organism evidence="2 3">
    <name type="scientific">Chryseosolibacter histidini</name>
    <dbReference type="NCBI Taxonomy" id="2782349"/>
    <lineage>
        <taxon>Bacteria</taxon>
        <taxon>Pseudomonadati</taxon>
        <taxon>Bacteroidota</taxon>
        <taxon>Cytophagia</taxon>
        <taxon>Cytophagales</taxon>
        <taxon>Chryseotaleaceae</taxon>
        <taxon>Chryseosolibacter</taxon>
    </lineage>
</organism>
<feature type="transmembrane region" description="Helical" evidence="1">
    <location>
        <begin position="32"/>
        <end position="55"/>
    </location>
</feature>
<keyword evidence="1" id="KW-0472">Membrane</keyword>
<evidence type="ECO:0000313" key="2">
    <source>
        <dbReference type="EMBL" id="MBT1700339.1"/>
    </source>
</evidence>
<dbReference type="EMBL" id="JAHESF010000039">
    <property type="protein sequence ID" value="MBT1700339.1"/>
    <property type="molecule type" value="Genomic_DNA"/>
</dbReference>
<reference evidence="2 3" key="1">
    <citation type="submission" date="2021-05" db="EMBL/GenBank/DDBJ databases">
        <title>A Polyphasic approach of four new species of the genus Ohtaekwangia: Ohtaekwangia histidinii sp. nov., Ohtaekwangia cretensis sp. nov., Ohtaekwangia indiensis sp. nov., Ohtaekwangia reichenbachii sp. nov. from diverse environment.</title>
        <authorList>
            <person name="Octaviana S."/>
        </authorList>
    </citation>
    <scope>NUCLEOTIDE SEQUENCE [LARGE SCALE GENOMIC DNA]</scope>
    <source>
        <strain evidence="2 3">PWU4</strain>
    </source>
</reference>
<feature type="transmembrane region" description="Helical" evidence="1">
    <location>
        <begin position="198"/>
        <end position="230"/>
    </location>
</feature>
<keyword evidence="1" id="KW-0812">Transmembrane</keyword>
<keyword evidence="3" id="KW-1185">Reference proteome</keyword>
<feature type="transmembrane region" description="Helical" evidence="1">
    <location>
        <begin position="377"/>
        <end position="396"/>
    </location>
</feature>
<evidence type="ECO:0008006" key="4">
    <source>
        <dbReference type="Google" id="ProtNLM"/>
    </source>
</evidence>
<dbReference type="AlphaFoldDB" id="A0AAP2DRU8"/>
<evidence type="ECO:0000313" key="3">
    <source>
        <dbReference type="Proteomes" id="UP001319200"/>
    </source>
</evidence>
<feature type="transmembrane region" description="Helical" evidence="1">
    <location>
        <begin position="166"/>
        <end position="186"/>
    </location>
</feature>